<keyword evidence="9" id="KW-1185">Reference proteome</keyword>
<dbReference type="Gene3D" id="3.30.40.10">
    <property type="entry name" value="Zinc/RING finger domain, C3HC4 (zinc finger)"/>
    <property type="match status" value="1"/>
</dbReference>
<evidence type="ECO:0000256" key="2">
    <source>
        <dbReference type="ARBA" id="ARBA00004906"/>
    </source>
</evidence>
<sequence>MGYNMREEFMVLDLNQEPLDQPDEFESMLNELETTHGQIEERIRQLEAVTARARQRARRNVSAGHAASDSQNEGRLHSSHDDTAGQERTRENGKAKTRDCTILISKALDMDPNAKEESNGGSYFDCNICLSVARDPILTCCGHLFCWPCFYQLSYADSKAKECYVCKGKVTDSSIIPIYGNGNYNRSRESKVSGLKFPPRPHAHRIESMRQRSISQRLSPSQIEERIQQISYIFGAMGERTRAQPAAERSDFAASRYRTSRTLPSAESTSNQHYDSSQVSRLLFQGAVSFSSLSSELNSAVDNAERFVEDLQAYSNSRHMRRNHRQPPHVDNADATSNVAALLQPEIQTPVTAGEISAAILPSDLSFGTDIVPLVVGSDSQTMDAEINSTVFSRRRSGVPLVSDVNYEVSRVARRRRLR</sequence>
<evidence type="ECO:0000259" key="8">
    <source>
        <dbReference type="PROSITE" id="PS50089"/>
    </source>
</evidence>
<reference evidence="10" key="2">
    <citation type="submission" date="2025-08" db="UniProtKB">
        <authorList>
            <consortium name="RefSeq"/>
        </authorList>
    </citation>
    <scope>IDENTIFICATION</scope>
    <source>
        <tissue evidence="10">Seedling</tissue>
    </source>
</reference>
<dbReference type="Proteomes" id="UP001652623">
    <property type="component" value="Chromosome 1"/>
</dbReference>
<accession>A0A6P3ZH52</accession>
<feature type="compositionally biased region" description="Polar residues" evidence="7">
    <location>
        <begin position="260"/>
        <end position="272"/>
    </location>
</feature>
<protein>
    <recommendedName>
        <fullName evidence="6">E3 ubiquitin-protein ligase RMA</fullName>
        <ecNumber evidence="6">2.3.2.27</ecNumber>
    </recommendedName>
    <alternativeName>
        <fullName evidence="6">Protein RING membrane-anchor</fullName>
    </alternativeName>
    <alternativeName>
        <fullName evidence="6">RING-type E3 ubiquitin transferase RMA</fullName>
    </alternativeName>
</protein>
<dbReference type="EC" id="2.3.2.27" evidence="6"/>
<reference evidence="9" key="1">
    <citation type="submission" date="2025-05" db="UniProtKB">
        <authorList>
            <consortium name="RefSeq"/>
        </authorList>
    </citation>
    <scope>NUCLEOTIDE SEQUENCE [LARGE SCALE GENOMIC DNA]</scope>
</reference>
<feature type="domain" description="RING-type" evidence="8">
    <location>
        <begin position="126"/>
        <end position="167"/>
    </location>
</feature>
<comment type="function">
    <text evidence="6">E3 ubiquitin-protein ligase.</text>
</comment>
<evidence type="ECO:0000256" key="6">
    <source>
        <dbReference type="RuleBase" id="RU369090"/>
    </source>
</evidence>
<feature type="region of interest" description="Disordered" evidence="7">
    <location>
        <begin position="50"/>
        <end position="95"/>
    </location>
</feature>
<dbReference type="KEGG" id="zju:107410069"/>
<comment type="pathway">
    <text evidence="2 6">Protein modification; protein ubiquitination.</text>
</comment>
<keyword evidence="6" id="KW-0479">Metal-binding</keyword>
<dbReference type="InterPro" id="IPR001841">
    <property type="entry name" value="Znf_RING"/>
</dbReference>
<dbReference type="PANTHER" id="PTHR12313">
    <property type="entry name" value="E3 UBIQUITIN-PROTEIN LIGASE RNF5-RELATED"/>
    <property type="match status" value="1"/>
</dbReference>
<dbReference type="FunCoup" id="A0A6P3ZH52">
    <property type="interactions" value="341"/>
</dbReference>
<dbReference type="InterPro" id="IPR013083">
    <property type="entry name" value="Znf_RING/FYVE/PHD"/>
</dbReference>
<dbReference type="RefSeq" id="XP_015873000.2">
    <property type="nucleotide sequence ID" value="XM_016017514.4"/>
</dbReference>
<evidence type="ECO:0000313" key="10">
    <source>
        <dbReference type="RefSeq" id="XP_015873000.2"/>
    </source>
</evidence>
<keyword evidence="6" id="KW-0862">Zinc</keyword>
<feature type="compositionally biased region" description="Basic and acidic residues" evidence="7">
    <location>
        <begin position="72"/>
        <end position="95"/>
    </location>
</feature>
<dbReference type="SMART" id="SM00184">
    <property type="entry name" value="RING"/>
    <property type="match status" value="1"/>
</dbReference>
<evidence type="ECO:0000256" key="7">
    <source>
        <dbReference type="SAM" id="MobiDB-lite"/>
    </source>
</evidence>
<comment type="subcellular location">
    <subcellularLocation>
        <location evidence="6">Endoplasmic reticulum membrane</location>
        <topology evidence="6">Single-pass type IV membrane protein</topology>
    </subcellularLocation>
</comment>
<dbReference type="InterPro" id="IPR045103">
    <property type="entry name" value="RNF5/RNF185-like"/>
</dbReference>
<organism evidence="9 10">
    <name type="scientific">Ziziphus jujuba</name>
    <name type="common">Chinese jujube</name>
    <name type="synonym">Ziziphus sativa</name>
    <dbReference type="NCBI Taxonomy" id="326968"/>
    <lineage>
        <taxon>Eukaryota</taxon>
        <taxon>Viridiplantae</taxon>
        <taxon>Streptophyta</taxon>
        <taxon>Embryophyta</taxon>
        <taxon>Tracheophyta</taxon>
        <taxon>Spermatophyta</taxon>
        <taxon>Magnoliopsida</taxon>
        <taxon>eudicotyledons</taxon>
        <taxon>Gunneridae</taxon>
        <taxon>Pentapetalae</taxon>
        <taxon>rosids</taxon>
        <taxon>fabids</taxon>
        <taxon>Rosales</taxon>
        <taxon>Rhamnaceae</taxon>
        <taxon>Paliureae</taxon>
        <taxon>Ziziphus</taxon>
    </lineage>
</organism>
<dbReference type="UniPathway" id="UPA00143"/>
<comment type="domain">
    <text evidence="6">The RING-type zinc finger domain is responsible for E3 ligase activity.</text>
</comment>
<comment type="catalytic activity">
    <reaction evidence="1 6">
        <text>S-ubiquitinyl-[E2 ubiquitin-conjugating enzyme]-L-cysteine + [acceptor protein]-L-lysine = [E2 ubiquitin-conjugating enzyme]-L-cysteine + N(6)-ubiquitinyl-[acceptor protein]-L-lysine.</text>
        <dbReference type="EC" id="2.3.2.27"/>
    </reaction>
</comment>
<feature type="region of interest" description="Disordered" evidence="7">
    <location>
        <begin position="243"/>
        <end position="272"/>
    </location>
</feature>
<keyword evidence="5 6" id="KW-0863">Zinc-finger</keyword>
<name>A0A6P3ZH52_ZIZJJ</name>
<dbReference type="GO" id="GO:0008270">
    <property type="term" value="F:zinc ion binding"/>
    <property type="evidence" value="ECO:0007669"/>
    <property type="project" value="UniProtKB-KW"/>
</dbReference>
<dbReference type="PROSITE" id="PS50089">
    <property type="entry name" value="ZF_RING_2"/>
    <property type="match status" value="1"/>
</dbReference>
<dbReference type="GO" id="GO:0061630">
    <property type="term" value="F:ubiquitin protein ligase activity"/>
    <property type="evidence" value="ECO:0007669"/>
    <property type="project" value="UniProtKB-UniRule"/>
</dbReference>
<gene>
    <name evidence="10" type="primary">LOC107410069</name>
</gene>
<dbReference type="GO" id="GO:0016567">
    <property type="term" value="P:protein ubiquitination"/>
    <property type="evidence" value="ECO:0007669"/>
    <property type="project" value="UniProtKB-UniPathway"/>
</dbReference>
<dbReference type="Pfam" id="PF14634">
    <property type="entry name" value="zf-RING_5"/>
    <property type="match status" value="1"/>
</dbReference>
<evidence type="ECO:0000256" key="4">
    <source>
        <dbReference type="ARBA" id="ARBA00022786"/>
    </source>
</evidence>
<dbReference type="InParanoid" id="A0A6P3ZH52"/>
<dbReference type="GeneID" id="107410069"/>
<evidence type="ECO:0000256" key="5">
    <source>
        <dbReference type="PROSITE-ProRule" id="PRU00175"/>
    </source>
</evidence>
<dbReference type="GO" id="GO:0005789">
    <property type="term" value="C:endoplasmic reticulum membrane"/>
    <property type="evidence" value="ECO:0007669"/>
    <property type="project" value="UniProtKB-SubCell"/>
</dbReference>
<evidence type="ECO:0000313" key="9">
    <source>
        <dbReference type="Proteomes" id="UP001652623"/>
    </source>
</evidence>
<proteinExistence type="predicted"/>
<dbReference type="SUPFAM" id="SSF57850">
    <property type="entry name" value="RING/U-box"/>
    <property type="match status" value="1"/>
</dbReference>
<dbReference type="GO" id="GO:0006511">
    <property type="term" value="P:ubiquitin-dependent protein catabolic process"/>
    <property type="evidence" value="ECO:0007669"/>
    <property type="project" value="UniProtKB-UniRule"/>
</dbReference>
<evidence type="ECO:0000256" key="3">
    <source>
        <dbReference type="ARBA" id="ARBA00022679"/>
    </source>
</evidence>
<keyword evidence="4 6" id="KW-0833">Ubl conjugation pathway</keyword>
<evidence type="ECO:0000256" key="1">
    <source>
        <dbReference type="ARBA" id="ARBA00000900"/>
    </source>
</evidence>
<feature type="region of interest" description="Disordered" evidence="7">
    <location>
        <begin position="190"/>
        <end position="221"/>
    </location>
</feature>
<dbReference type="AlphaFoldDB" id="A0A6P3ZH52"/>
<feature type="compositionally biased region" description="Polar residues" evidence="7">
    <location>
        <begin position="211"/>
        <end position="221"/>
    </location>
</feature>
<keyword evidence="6" id="KW-0256">Endoplasmic reticulum</keyword>
<keyword evidence="3 6" id="KW-0808">Transferase</keyword>